<dbReference type="RefSeq" id="WP_095510164.1">
    <property type="nucleotide sequence ID" value="NZ_MQWD01000001.1"/>
</dbReference>
<protein>
    <submittedName>
        <fullName evidence="2">Uncharacterized protein</fullName>
    </submittedName>
</protein>
<feature type="transmembrane region" description="Helical" evidence="1">
    <location>
        <begin position="30"/>
        <end position="49"/>
    </location>
</feature>
<comment type="caution">
    <text evidence="2">The sequence shown here is derived from an EMBL/GenBank/DDBJ whole genome shotgun (WGS) entry which is preliminary data.</text>
</comment>
<dbReference type="Proteomes" id="UP000216339">
    <property type="component" value="Unassembled WGS sequence"/>
</dbReference>
<keyword evidence="1" id="KW-0812">Transmembrane</keyword>
<proteinExistence type="predicted"/>
<sequence>MAFAYLVLLVLTTWFVVGFAVIVRRRAWRVAATSVLLGLLTAVGWIPWLRGRVGARLERLAERP</sequence>
<reference evidence="2 3" key="1">
    <citation type="submission" date="2016-11" db="EMBL/GenBank/DDBJ databases">
        <title>Study of marine rhodopsin-containing bacteria.</title>
        <authorList>
            <person name="Yoshizawa S."/>
            <person name="Kumagai Y."/>
            <person name="Kogure K."/>
        </authorList>
    </citation>
    <scope>NUCLEOTIDE SEQUENCE [LARGE SCALE GENOMIC DNA]</scope>
    <source>
        <strain evidence="2 3">SAORIC-28</strain>
    </source>
</reference>
<dbReference type="AlphaFoldDB" id="A0A271IZK1"/>
<accession>A0A271IZK1</accession>
<evidence type="ECO:0000256" key="1">
    <source>
        <dbReference type="SAM" id="Phobius"/>
    </source>
</evidence>
<keyword evidence="1" id="KW-0472">Membrane</keyword>
<keyword evidence="3" id="KW-1185">Reference proteome</keyword>
<evidence type="ECO:0000313" key="3">
    <source>
        <dbReference type="Proteomes" id="UP000216339"/>
    </source>
</evidence>
<gene>
    <name evidence="2" type="ORF">BSZ37_08665</name>
</gene>
<name>A0A271IZK1_9BACT</name>
<organism evidence="2 3">
    <name type="scientific">Rubrivirga marina</name>
    <dbReference type="NCBI Taxonomy" id="1196024"/>
    <lineage>
        <taxon>Bacteria</taxon>
        <taxon>Pseudomonadati</taxon>
        <taxon>Rhodothermota</taxon>
        <taxon>Rhodothermia</taxon>
        <taxon>Rhodothermales</taxon>
        <taxon>Rubricoccaceae</taxon>
        <taxon>Rubrivirga</taxon>
    </lineage>
</organism>
<keyword evidence="1" id="KW-1133">Transmembrane helix</keyword>
<dbReference type="EMBL" id="MQWD01000001">
    <property type="protein sequence ID" value="PAP76507.1"/>
    <property type="molecule type" value="Genomic_DNA"/>
</dbReference>
<evidence type="ECO:0000313" key="2">
    <source>
        <dbReference type="EMBL" id="PAP76507.1"/>
    </source>
</evidence>